<evidence type="ECO:0000313" key="8">
    <source>
        <dbReference type="EMBL" id="SGY12833.1"/>
    </source>
</evidence>
<evidence type="ECO:0000313" key="9">
    <source>
        <dbReference type="Proteomes" id="UP000249464"/>
    </source>
</evidence>
<dbReference type="EMBL" id="FQNC01000011">
    <property type="protein sequence ID" value="SGY12833.1"/>
    <property type="molecule type" value="Genomic_DNA"/>
</dbReference>
<feature type="transmembrane region" description="Helical" evidence="7">
    <location>
        <begin position="594"/>
        <end position="613"/>
    </location>
</feature>
<dbReference type="SUPFAM" id="SSF103473">
    <property type="entry name" value="MFS general substrate transporter"/>
    <property type="match status" value="1"/>
</dbReference>
<evidence type="ECO:0000256" key="7">
    <source>
        <dbReference type="SAM" id="Phobius"/>
    </source>
</evidence>
<feature type="region of interest" description="Disordered" evidence="6">
    <location>
        <begin position="653"/>
        <end position="705"/>
    </location>
</feature>
<comment type="subcellular location">
    <subcellularLocation>
        <location evidence="1">Membrane</location>
        <topology evidence="1">Multi-pass membrane protein</topology>
    </subcellularLocation>
</comment>
<feature type="transmembrane region" description="Helical" evidence="7">
    <location>
        <begin position="843"/>
        <end position="863"/>
    </location>
</feature>
<dbReference type="GO" id="GO:0008506">
    <property type="term" value="F:sucrose:proton symporter activity"/>
    <property type="evidence" value="ECO:0007669"/>
    <property type="project" value="TreeGrafter"/>
</dbReference>
<organism evidence="8 9">
    <name type="scientific">Microbotryum silenes-dioicae</name>
    <dbReference type="NCBI Taxonomy" id="796604"/>
    <lineage>
        <taxon>Eukaryota</taxon>
        <taxon>Fungi</taxon>
        <taxon>Dikarya</taxon>
        <taxon>Basidiomycota</taxon>
        <taxon>Pucciniomycotina</taxon>
        <taxon>Microbotryomycetes</taxon>
        <taxon>Microbotryales</taxon>
        <taxon>Microbotryaceae</taxon>
        <taxon>Microbotryum</taxon>
    </lineage>
</organism>
<feature type="region of interest" description="Disordered" evidence="6">
    <location>
        <begin position="202"/>
        <end position="233"/>
    </location>
</feature>
<feature type="compositionally biased region" description="Low complexity" evidence="6">
    <location>
        <begin position="653"/>
        <end position="662"/>
    </location>
</feature>
<proteinExistence type="predicted"/>
<name>A0A2X0LTU2_9BASI</name>
<feature type="transmembrane region" description="Helical" evidence="7">
    <location>
        <begin position="543"/>
        <end position="563"/>
    </location>
</feature>
<feature type="compositionally biased region" description="Low complexity" evidence="6">
    <location>
        <begin position="101"/>
        <end position="130"/>
    </location>
</feature>
<evidence type="ECO:0000256" key="4">
    <source>
        <dbReference type="ARBA" id="ARBA00022989"/>
    </source>
</evidence>
<evidence type="ECO:0000256" key="6">
    <source>
        <dbReference type="SAM" id="MobiDB-lite"/>
    </source>
</evidence>
<feature type="region of interest" description="Disordered" evidence="6">
    <location>
        <begin position="719"/>
        <end position="758"/>
    </location>
</feature>
<feature type="transmembrane region" description="Helical" evidence="7">
    <location>
        <begin position="279"/>
        <end position="298"/>
    </location>
</feature>
<feature type="transmembrane region" description="Helical" evidence="7">
    <location>
        <begin position="408"/>
        <end position="429"/>
    </location>
</feature>
<keyword evidence="5 7" id="KW-0472">Membrane</keyword>
<dbReference type="GO" id="GO:0005886">
    <property type="term" value="C:plasma membrane"/>
    <property type="evidence" value="ECO:0007669"/>
    <property type="project" value="TreeGrafter"/>
</dbReference>
<accession>A0A2X0LTU2</accession>
<feature type="compositionally biased region" description="Polar residues" evidence="6">
    <location>
        <begin position="207"/>
        <end position="216"/>
    </location>
</feature>
<dbReference type="STRING" id="796604.A0A2X0LTU2"/>
<dbReference type="Proteomes" id="UP000249464">
    <property type="component" value="Unassembled WGS sequence"/>
</dbReference>
<keyword evidence="4 7" id="KW-1133">Transmembrane helix</keyword>
<dbReference type="AlphaFoldDB" id="A0A2X0LTU2"/>
<evidence type="ECO:0000256" key="5">
    <source>
        <dbReference type="ARBA" id="ARBA00023136"/>
    </source>
</evidence>
<feature type="compositionally biased region" description="Low complexity" evidence="6">
    <location>
        <begin position="1"/>
        <end position="47"/>
    </location>
</feature>
<protein>
    <submittedName>
        <fullName evidence="8">BQ5605_C011g06622 protein</fullName>
    </submittedName>
</protein>
<sequence length="890" mass="96165">MSSRRASTRSSRGSTGNNNGTSRRISSGPPTATTPTTPTTPTLPAHHTTYESFADLVHIGSAPPQHASPKFAPSSLSNATSNLWNRSSPHRPGAGGRAHKNQNQPTTTTVTNTTPHRESSTSCSASSPSSNRRTRVASAITLPGSRRPLTAGPPRTAPIGTPPHREEEYYASTGERLAAGDDDDEEEEDDDTSCRRVAQGIMGYKPQSHQPHPTRTNPDKHPLDHTGTGTSSSTPDLTTFDLVKLTLGLAGAQLAWTVEMAFGTPYLSSLGLTKRATSLVWLAGPLAGLIMQPSIGALSDASKTKYRRRAFIAASTASVVVSTLFVAYANEIGSLLSGWSGLGDWDPKQEDHVRASAIAIGVLGFYVLDSSLNGLKASLRALILDQPPRHQQNVANAWHGRMTHFANIFGYGAGYIDLGHWAALSWVGGGQFRKLAVMACVVMTLCVAITCWTQVERISSSELQIANRGIRWSSIWINVRKATRELPLSVRRVCYLQFFQWTAWFPFLFYSTSYVAEVLYASLPPDQEEPSTDTATRAGSLALLLYALVSLGSGSLLLWLTTLGRRKIVNRRLSRTSKKGRLMRHLLANMTPRNMWTLGTVLYASAMVATFWVKTVEGAMSIVAFCGVSWAVQCWVPFALVMESIREIEPASAPTASSLPSSEDARTSPSQAPSQTNYGSTHFDRGSKKKPFSPPPPPFAHSSSQLERVRQGLAECSPLLSSRPEGVSRGSTRGSQGRIEERGHREAHSDPAASNSSSTAGGTILDIHNQACCMPQFFVAVVAACIFSLLEKERSVNEGNGKSTDLVLRRGLELLVSTFASEGGGGSDSEPTDGLRGANDVVWVLRFGGLAALVGVFFSRYLLETRSEAEYKDQVLAWPFQLVEEEEAGE</sequence>
<evidence type="ECO:0000256" key="3">
    <source>
        <dbReference type="ARBA" id="ARBA00022692"/>
    </source>
</evidence>
<keyword evidence="9" id="KW-1185">Reference proteome</keyword>
<dbReference type="PANTHER" id="PTHR19432:SF35">
    <property type="entry name" value="SOLUTE CARRIER FAMILY 45 MEMBER 3 ISOFORM X1"/>
    <property type="match status" value="1"/>
</dbReference>
<feature type="compositionally biased region" description="Polar residues" evidence="6">
    <location>
        <begin position="667"/>
        <end position="680"/>
    </location>
</feature>
<feature type="transmembrane region" description="Helical" evidence="7">
    <location>
        <begin position="501"/>
        <end position="523"/>
    </location>
</feature>
<evidence type="ECO:0000256" key="2">
    <source>
        <dbReference type="ARBA" id="ARBA00022448"/>
    </source>
</evidence>
<keyword evidence="3 7" id="KW-0812">Transmembrane</keyword>
<keyword evidence="2" id="KW-0813">Transport</keyword>
<feature type="transmembrane region" description="Helical" evidence="7">
    <location>
        <begin position="435"/>
        <end position="455"/>
    </location>
</feature>
<reference evidence="8 9" key="1">
    <citation type="submission" date="2016-11" db="EMBL/GenBank/DDBJ databases">
        <authorList>
            <person name="Jaros S."/>
            <person name="Januszkiewicz K."/>
            <person name="Wedrychowicz H."/>
        </authorList>
    </citation>
    <scope>NUCLEOTIDE SEQUENCE [LARGE SCALE GENOMIC DNA]</scope>
</reference>
<gene>
    <name evidence="8" type="primary">BQ5605_C011g06622</name>
    <name evidence="8" type="ORF">BQ5605_C011G06622</name>
</gene>
<dbReference type="PANTHER" id="PTHR19432">
    <property type="entry name" value="SUGAR TRANSPORTER"/>
    <property type="match status" value="1"/>
</dbReference>
<evidence type="ECO:0000256" key="1">
    <source>
        <dbReference type="ARBA" id="ARBA00004141"/>
    </source>
</evidence>
<feature type="transmembrane region" description="Helical" evidence="7">
    <location>
        <begin position="352"/>
        <end position="368"/>
    </location>
</feature>
<feature type="transmembrane region" description="Helical" evidence="7">
    <location>
        <begin position="310"/>
        <end position="329"/>
    </location>
</feature>
<feature type="compositionally biased region" description="Polar residues" evidence="6">
    <location>
        <begin position="74"/>
        <end position="87"/>
    </location>
</feature>
<dbReference type="Gene3D" id="1.20.1250.20">
    <property type="entry name" value="MFS general substrate transporter like domains"/>
    <property type="match status" value="1"/>
</dbReference>
<dbReference type="InterPro" id="IPR036259">
    <property type="entry name" value="MFS_trans_sf"/>
</dbReference>
<feature type="region of interest" description="Disordered" evidence="6">
    <location>
        <begin position="1"/>
        <end position="165"/>
    </location>
</feature>
<feature type="transmembrane region" description="Helical" evidence="7">
    <location>
        <begin position="619"/>
        <end position="641"/>
    </location>
</feature>
<feature type="compositionally biased region" description="Basic and acidic residues" evidence="6">
    <location>
        <begin position="738"/>
        <end position="749"/>
    </location>
</feature>